<dbReference type="InterPro" id="IPR000866">
    <property type="entry name" value="AhpC/TSA"/>
</dbReference>
<protein>
    <submittedName>
        <fullName evidence="2">Alkyl hydroperoxide reductase/ Thiol specific antioxidant/ Mal allergen</fullName>
    </submittedName>
</protein>
<feature type="domain" description="Thioredoxin" evidence="1">
    <location>
        <begin position="37"/>
        <end position="178"/>
    </location>
</feature>
<reference evidence="2" key="1">
    <citation type="submission" date="2008-12" db="EMBL/GenBank/DDBJ databases">
        <title>Complete sequence of Chloroflexus aggregans DSM 9485.</title>
        <authorList>
            <consortium name="US DOE Joint Genome Institute"/>
            <person name="Lucas S."/>
            <person name="Copeland A."/>
            <person name="Lapidus A."/>
            <person name="Glavina del Rio T."/>
            <person name="Dalin E."/>
            <person name="Tice H."/>
            <person name="Pitluck S."/>
            <person name="Foster B."/>
            <person name="Larimer F."/>
            <person name="Land M."/>
            <person name="Hauser L."/>
            <person name="Kyrpides N."/>
            <person name="Mikhailova N."/>
            <person name="Bryant D."/>
            <person name="Richardson P."/>
        </authorList>
    </citation>
    <scope>NUCLEOTIDE SEQUENCE</scope>
    <source>
        <strain evidence="2">DSM 9485</strain>
    </source>
</reference>
<dbReference type="PROSITE" id="PS51352">
    <property type="entry name" value="THIOREDOXIN_2"/>
    <property type="match status" value="1"/>
</dbReference>
<dbReference type="OrthoDB" id="25753at2"/>
<dbReference type="InterPro" id="IPR013766">
    <property type="entry name" value="Thioredoxin_domain"/>
</dbReference>
<keyword evidence="3" id="KW-1185">Reference proteome</keyword>
<name>B8G8K3_CHLAD</name>
<accession>B8G8K3</accession>
<dbReference type="GO" id="GO:0016209">
    <property type="term" value="F:antioxidant activity"/>
    <property type="evidence" value="ECO:0007669"/>
    <property type="project" value="InterPro"/>
</dbReference>
<dbReference type="HOGENOM" id="CLU_042529_11_2_0"/>
<dbReference type="Gene3D" id="3.40.30.10">
    <property type="entry name" value="Glutaredoxin"/>
    <property type="match status" value="1"/>
</dbReference>
<dbReference type="PANTHER" id="PTHR42852">
    <property type="entry name" value="THIOL:DISULFIDE INTERCHANGE PROTEIN DSBE"/>
    <property type="match status" value="1"/>
</dbReference>
<dbReference type="RefSeq" id="WP_012616629.1">
    <property type="nucleotide sequence ID" value="NC_011831.1"/>
</dbReference>
<evidence type="ECO:0000259" key="1">
    <source>
        <dbReference type="PROSITE" id="PS51352"/>
    </source>
</evidence>
<dbReference type="eggNOG" id="COG0526">
    <property type="taxonomic scope" value="Bacteria"/>
</dbReference>
<dbReference type="InterPro" id="IPR036249">
    <property type="entry name" value="Thioredoxin-like_sf"/>
</dbReference>
<organism evidence="2 3">
    <name type="scientific">Chloroflexus aggregans (strain MD-66 / DSM 9485)</name>
    <dbReference type="NCBI Taxonomy" id="326427"/>
    <lineage>
        <taxon>Bacteria</taxon>
        <taxon>Bacillati</taxon>
        <taxon>Chloroflexota</taxon>
        <taxon>Chloroflexia</taxon>
        <taxon>Chloroflexales</taxon>
        <taxon>Chloroflexineae</taxon>
        <taxon>Chloroflexaceae</taxon>
        <taxon>Chloroflexus</taxon>
    </lineage>
</organism>
<dbReference type="CDD" id="cd02966">
    <property type="entry name" value="TlpA_like_family"/>
    <property type="match status" value="1"/>
</dbReference>
<dbReference type="AlphaFoldDB" id="B8G8K3"/>
<dbReference type="Proteomes" id="UP000002508">
    <property type="component" value="Chromosome"/>
</dbReference>
<dbReference type="KEGG" id="cag:Cagg_1358"/>
<dbReference type="STRING" id="326427.Cagg_1358"/>
<dbReference type="SUPFAM" id="SSF52833">
    <property type="entry name" value="Thioredoxin-like"/>
    <property type="match status" value="1"/>
</dbReference>
<dbReference type="Pfam" id="PF00578">
    <property type="entry name" value="AhpC-TSA"/>
    <property type="match status" value="1"/>
</dbReference>
<evidence type="ECO:0000313" key="2">
    <source>
        <dbReference type="EMBL" id="ACL24265.1"/>
    </source>
</evidence>
<dbReference type="PANTHER" id="PTHR42852:SF17">
    <property type="entry name" value="THIOREDOXIN-LIKE PROTEIN HI_1115"/>
    <property type="match status" value="1"/>
</dbReference>
<dbReference type="GO" id="GO:0016491">
    <property type="term" value="F:oxidoreductase activity"/>
    <property type="evidence" value="ECO:0007669"/>
    <property type="project" value="InterPro"/>
</dbReference>
<evidence type="ECO:0000313" key="3">
    <source>
        <dbReference type="Proteomes" id="UP000002508"/>
    </source>
</evidence>
<dbReference type="InterPro" id="IPR017937">
    <property type="entry name" value="Thioredoxin_CS"/>
</dbReference>
<proteinExistence type="predicted"/>
<gene>
    <name evidence="2" type="ordered locus">Cagg_1358</name>
</gene>
<dbReference type="InterPro" id="IPR050553">
    <property type="entry name" value="Thioredoxin_ResA/DsbE_sf"/>
</dbReference>
<dbReference type="PROSITE" id="PS00194">
    <property type="entry name" value="THIOREDOXIN_1"/>
    <property type="match status" value="1"/>
</dbReference>
<dbReference type="EMBL" id="CP001337">
    <property type="protein sequence ID" value="ACL24265.1"/>
    <property type="molecule type" value="Genomic_DNA"/>
</dbReference>
<sequence length="179" mass="20038">MRSPLKRDWFLVTLIIAGISWIIISRPPDIQPPTISPRPGFIAPTIALPQANDQTIVLAELQGRVVVVNFWASWCGPCRAEMPTLERLYQAEQDRGLIVLAVNQTMQDSETAVMAMQRELGLSFPIVFDRDGTTAERYGIRMLPTTFIIDRAGVIRHVFFGGPLSEAHLRSVIEPLLTE</sequence>